<dbReference type="InterPro" id="IPR036291">
    <property type="entry name" value="NAD(P)-bd_dom_sf"/>
</dbReference>
<proteinExistence type="predicted"/>
<dbReference type="RefSeq" id="XP_025577335.1">
    <property type="nucleotide sequence ID" value="XM_025719061.1"/>
</dbReference>
<protein>
    <submittedName>
        <fullName evidence="2">NAD(P)-binding protein</fullName>
    </submittedName>
</protein>
<dbReference type="Gene3D" id="3.40.50.720">
    <property type="entry name" value="NAD(P)-binding Rossmann-like Domain"/>
    <property type="match status" value="1"/>
</dbReference>
<dbReference type="GeneID" id="37223926"/>
<evidence type="ECO:0000259" key="1">
    <source>
        <dbReference type="Pfam" id="PF05368"/>
    </source>
</evidence>
<dbReference type="Gene3D" id="3.90.25.10">
    <property type="entry name" value="UDP-galactose 4-epimerase, domain 1"/>
    <property type="match status" value="1"/>
</dbReference>
<dbReference type="AlphaFoldDB" id="A0A395H800"/>
<feature type="domain" description="NmrA-like" evidence="1">
    <location>
        <begin position="3"/>
        <end position="264"/>
    </location>
</feature>
<keyword evidence="3" id="KW-1185">Reference proteome</keyword>
<dbReference type="InterPro" id="IPR052718">
    <property type="entry name" value="NmrA-type_oxidoreductase"/>
</dbReference>
<gene>
    <name evidence="2" type="ORF">BO80DRAFT_423462</name>
</gene>
<dbReference type="Proteomes" id="UP000249402">
    <property type="component" value="Unassembled WGS sequence"/>
</dbReference>
<dbReference type="STRING" id="1448316.A0A395H800"/>
<name>A0A395H800_9EURO</name>
<accession>A0A395H800</accession>
<dbReference type="Pfam" id="PF05368">
    <property type="entry name" value="NmrA"/>
    <property type="match status" value="1"/>
</dbReference>
<reference evidence="2 3" key="1">
    <citation type="submission" date="2018-02" db="EMBL/GenBank/DDBJ databases">
        <title>The genomes of Aspergillus section Nigri reveals drivers in fungal speciation.</title>
        <authorList>
            <consortium name="DOE Joint Genome Institute"/>
            <person name="Vesth T.C."/>
            <person name="Nybo J."/>
            <person name="Theobald S."/>
            <person name="Brandl J."/>
            <person name="Frisvad J.C."/>
            <person name="Nielsen K.F."/>
            <person name="Lyhne E.K."/>
            <person name="Kogle M.E."/>
            <person name="Kuo A."/>
            <person name="Riley R."/>
            <person name="Clum A."/>
            <person name="Nolan M."/>
            <person name="Lipzen A."/>
            <person name="Salamov A."/>
            <person name="Henrissat B."/>
            <person name="Wiebenga A."/>
            <person name="De vries R.P."/>
            <person name="Grigoriev I.V."/>
            <person name="Mortensen U.H."/>
            <person name="Andersen M.R."/>
            <person name="Baker S.E."/>
        </authorList>
    </citation>
    <scope>NUCLEOTIDE SEQUENCE [LARGE SCALE GENOMIC DNA]</scope>
    <source>
        <strain evidence="2 3">CBS 121593</strain>
    </source>
</reference>
<organism evidence="2 3">
    <name type="scientific">Aspergillus ibericus CBS 121593</name>
    <dbReference type="NCBI Taxonomy" id="1448316"/>
    <lineage>
        <taxon>Eukaryota</taxon>
        <taxon>Fungi</taxon>
        <taxon>Dikarya</taxon>
        <taxon>Ascomycota</taxon>
        <taxon>Pezizomycotina</taxon>
        <taxon>Eurotiomycetes</taxon>
        <taxon>Eurotiomycetidae</taxon>
        <taxon>Eurotiales</taxon>
        <taxon>Aspergillaceae</taxon>
        <taxon>Aspergillus</taxon>
        <taxon>Aspergillus subgen. Circumdati</taxon>
    </lineage>
</organism>
<dbReference type="InterPro" id="IPR008030">
    <property type="entry name" value="NmrA-like"/>
</dbReference>
<dbReference type="VEuPathDB" id="FungiDB:BO80DRAFT_423462"/>
<evidence type="ECO:0000313" key="3">
    <source>
        <dbReference type="Proteomes" id="UP000249402"/>
    </source>
</evidence>
<dbReference type="EMBL" id="KZ824429">
    <property type="protein sequence ID" value="RAL03008.1"/>
    <property type="molecule type" value="Genomic_DNA"/>
</dbReference>
<evidence type="ECO:0000313" key="2">
    <source>
        <dbReference type="EMBL" id="RAL03008.1"/>
    </source>
</evidence>
<dbReference type="PANTHER" id="PTHR47129:SF1">
    <property type="entry name" value="NMRA-LIKE DOMAIN-CONTAINING PROTEIN"/>
    <property type="match status" value="1"/>
</dbReference>
<dbReference type="PANTHER" id="PTHR47129">
    <property type="entry name" value="QUINONE OXIDOREDUCTASE 2"/>
    <property type="match status" value="1"/>
</dbReference>
<dbReference type="OrthoDB" id="419598at2759"/>
<sequence>MSSHTVAVFPASGGIGGGTVKHLLPRLQAEDLIFIARHPQKLTAETNAGATIRKADYDNDSDLEHAFDGVHTLFLISYASVEHEYRAKRQQLAIDAAIRSGVKYIFYGSLGYGGPPESKESVAHVMQAHLDTERYLDECTRRHPGFEYTVIREGLYSESYPLYTSFFDPTSPSSTIKIPHDGSGPGIAWVKREELGEGSAELIARFVKNPDEFQYRGRTVLFTGGKTLTLKESVEILSKVAKRLVQIQTITQDEFAALPQNQQNFTYHGMDHSKLWTSTFEAFRRGEGAYVDPLLKELLGREPEDFETTVSRQ</sequence>
<dbReference type="SUPFAM" id="SSF51735">
    <property type="entry name" value="NAD(P)-binding Rossmann-fold domains"/>
    <property type="match status" value="1"/>
</dbReference>